<evidence type="ECO:0000313" key="5">
    <source>
        <dbReference type="EMBL" id="RWS27580.1"/>
    </source>
</evidence>
<dbReference type="Proteomes" id="UP000288716">
    <property type="component" value="Unassembled WGS sequence"/>
</dbReference>
<name>A0A443SJ94_9ACAR</name>
<dbReference type="Gene3D" id="3.40.30.10">
    <property type="entry name" value="Glutaredoxin"/>
    <property type="match status" value="1"/>
</dbReference>
<dbReference type="InterPro" id="IPR036249">
    <property type="entry name" value="Thioredoxin-like_sf"/>
</dbReference>
<dbReference type="AlphaFoldDB" id="A0A443SJ94"/>
<dbReference type="SUPFAM" id="SSF52833">
    <property type="entry name" value="Thioredoxin-like"/>
    <property type="match status" value="1"/>
</dbReference>
<reference evidence="5 6" key="1">
    <citation type="journal article" date="2018" name="Gigascience">
        <title>Genomes of trombidid mites reveal novel predicted allergens and laterally-transferred genes associated with secondary metabolism.</title>
        <authorList>
            <person name="Dong X."/>
            <person name="Chaisiri K."/>
            <person name="Xia D."/>
            <person name="Armstrong S.D."/>
            <person name="Fang Y."/>
            <person name="Donnelly M.J."/>
            <person name="Kadowaki T."/>
            <person name="McGarry J.W."/>
            <person name="Darby A.C."/>
            <person name="Makepeace B.L."/>
        </authorList>
    </citation>
    <scope>NUCLEOTIDE SEQUENCE [LARGE SCALE GENOMIC DNA]</scope>
    <source>
        <strain evidence="5">UoL-UT</strain>
    </source>
</reference>
<dbReference type="GO" id="GO:0006979">
    <property type="term" value="P:response to oxidative stress"/>
    <property type="evidence" value="ECO:0007669"/>
    <property type="project" value="InterPro"/>
</dbReference>
<gene>
    <name evidence="5" type="ORF">B4U80_01151</name>
</gene>
<dbReference type="STRING" id="299467.A0A443SJ94"/>
<feature type="region of interest" description="Disordered" evidence="4">
    <location>
        <begin position="196"/>
        <end position="216"/>
    </location>
</feature>
<comment type="caution">
    <text evidence="5">The sequence shown here is derived from an EMBL/GenBank/DDBJ whole genome shotgun (WGS) entry which is preliminary data.</text>
</comment>
<protein>
    <submittedName>
        <fullName evidence="5">Glutathione peroxidase-like protein</fullName>
    </submittedName>
</protein>
<evidence type="ECO:0000256" key="2">
    <source>
        <dbReference type="ARBA" id="ARBA00022559"/>
    </source>
</evidence>
<evidence type="ECO:0000256" key="1">
    <source>
        <dbReference type="ARBA" id="ARBA00006926"/>
    </source>
</evidence>
<organism evidence="5 6">
    <name type="scientific">Leptotrombidium deliense</name>
    <dbReference type="NCBI Taxonomy" id="299467"/>
    <lineage>
        <taxon>Eukaryota</taxon>
        <taxon>Metazoa</taxon>
        <taxon>Ecdysozoa</taxon>
        <taxon>Arthropoda</taxon>
        <taxon>Chelicerata</taxon>
        <taxon>Arachnida</taxon>
        <taxon>Acari</taxon>
        <taxon>Acariformes</taxon>
        <taxon>Trombidiformes</taxon>
        <taxon>Prostigmata</taxon>
        <taxon>Anystina</taxon>
        <taxon>Parasitengona</taxon>
        <taxon>Trombiculoidea</taxon>
        <taxon>Trombiculidae</taxon>
        <taxon>Leptotrombidium</taxon>
    </lineage>
</organism>
<dbReference type="PANTHER" id="PTHR11592:SF78">
    <property type="entry name" value="GLUTATHIONE PEROXIDASE"/>
    <property type="match status" value="1"/>
</dbReference>
<dbReference type="PANTHER" id="PTHR11592">
    <property type="entry name" value="GLUTATHIONE PEROXIDASE"/>
    <property type="match status" value="1"/>
</dbReference>
<keyword evidence="2 5" id="KW-0575">Peroxidase</keyword>
<sequence>MFSANRRRVSLRLLDSNVGQKSKHHFCRLQRQGAAICLATHYPQLNVLQDKYKEHLQIFGFPCNQFGLFNLNLYKKQEPGGNPEEIINGIKYVRPGKGFVPNFILTKKIEVNGKNQESVFAFLKKSCPSTRDTFSNKARLYYDPLHSRDIKWNWEKFLIEPFTGTPFRRYDASHEPKDFENDIQLLVSKRMEKLAANGNNSTNGTQTPNYGMASQL</sequence>
<evidence type="ECO:0000256" key="4">
    <source>
        <dbReference type="SAM" id="MobiDB-lite"/>
    </source>
</evidence>
<dbReference type="VEuPathDB" id="VectorBase:LDEU004459"/>
<dbReference type="InterPro" id="IPR000889">
    <property type="entry name" value="Glutathione_peroxidase"/>
</dbReference>
<evidence type="ECO:0000313" key="6">
    <source>
        <dbReference type="Proteomes" id="UP000288716"/>
    </source>
</evidence>
<evidence type="ECO:0000256" key="3">
    <source>
        <dbReference type="ARBA" id="ARBA00023002"/>
    </source>
</evidence>
<comment type="similarity">
    <text evidence="1">Belongs to the glutathione peroxidase family.</text>
</comment>
<accession>A0A443SJ94</accession>
<dbReference type="GO" id="GO:0004601">
    <property type="term" value="F:peroxidase activity"/>
    <property type="evidence" value="ECO:0007669"/>
    <property type="project" value="UniProtKB-KW"/>
</dbReference>
<proteinExistence type="inferred from homology"/>
<dbReference type="Pfam" id="PF00255">
    <property type="entry name" value="GSHPx"/>
    <property type="match status" value="1"/>
</dbReference>
<dbReference type="OrthoDB" id="446890at2759"/>
<feature type="compositionally biased region" description="Polar residues" evidence="4">
    <location>
        <begin position="197"/>
        <end position="216"/>
    </location>
</feature>
<dbReference type="PROSITE" id="PS51355">
    <property type="entry name" value="GLUTATHIONE_PEROXID_3"/>
    <property type="match status" value="1"/>
</dbReference>
<keyword evidence="3" id="KW-0560">Oxidoreductase</keyword>
<keyword evidence="6" id="KW-1185">Reference proteome</keyword>
<dbReference type="EMBL" id="NCKV01001909">
    <property type="protein sequence ID" value="RWS27580.1"/>
    <property type="molecule type" value="Genomic_DNA"/>
</dbReference>